<protein>
    <recommendedName>
        <fullName evidence="1">Aminoglycoside phosphotransferase domain-containing protein</fullName>
    </recommendedName>
</protein>
<sequence>MQNPNPEIQLAWIKTQLGLNATEVHFHALAGDASLRRYYRVRANGRSYIFADASAEPGVTQTFAHCAKIFSEAGARVPHLLAWDNELGYSLQEDVGDRQLLPLLTDQSVDIYYLGAMQMLSQVARATTRAIELPAYNARRLRTELDVCEEWFIRGLLGMEPSAEFQKAQGDLDERLIDSALAQAQVLVHRDFHSRNLMVTDTELVAIDFQDAVIGPVTYDLVSLLKDCYCAWPRVKVEAWVETFYDGLGDSLKPATVGEFLRDFDLMGLQRHIKVLGVFARLYLRDGKPGYLPDLPRVIAYIEETLMRYRESEPSVAEFFGRWTEQIRPAFEHCVWYTSCE</sequence>
<comment type="caution">
    <text evidence="2">The sequence shown here is derived from an EMBL/GenBank/DDBJ whole genome shotgun (WGS) entry which is preliminary data.</text>
</comment>
<evidence type="ECO:0000313" key="2">
    <source>
        <dbReference type="EMBL" id="EGG30285.1"/>
    </source>
</evidence>
<dbReference type="RefSeq" id="WP_009575092.1">
    <property type="nucleotide sequence ID" value="NZ_AEIG01000019.1"/>
</dbReference>
<dbReference type="Proteomes" id="UP000005615">
    <property type="component" value="Unassembled WGS sequence"/>
</dbReference>
<organism evidence="2 3">
    <name type="scientific">Aequoribacter fuscus</name>
    <dbReference type="NCBI Taxonomy" id="2518989"/>
    <lineage>
        <taxon>Bacteria</taxon>
        <taxon>Pseudomonadati</taxon>
        <taxon>Pseudomonadota</taxon>
        <taxon>Gammaproteobacteria</taxon>
        <taxon>Cellvibrionales</taxon>
        <taxon>Halieaceae</taxon>
        <taxon>Aequoribacter</taxon>
    </lineage>
</organism>
<dbReference type="eggNOG" id="COG3178">
    <property type="taxonomic scope" value="Bacteria"/>
</dbReference>
<reference evidence="2 3" key="1">
    <citation type="journal article" date="2011" name="J. Bacteriol.">
        <title>Genome sequence of strain IMCC3088, a proteorhodopsin-containing marine bacterium belonging to the OM60/NOR5 clade.</title>
        <authorList>
            <person name="Jang Y."/>
            <person name="Oh H.M."/>
            <person name="Kang I."/>
            <person name="Lee K."/>
            <person name="Yang S.J."/>
            <person name="Cho J.C."/>
        </authorList>
    </citation>
    <scope>NUCLEOTIDE SEQUENCE [LARGE SCALE GENOMIC DNA]</scope>
    <source>
        <strain evidence="2 3">IMCC3088</strain>
    </source>
</reference>
<evidence type="ECO:0000259" key="1">
    <source>
        <dbReference type="Pfam" id="PF01636"/>
    </source>
</evidence>
<dbReference type="AlphaFoldDB" id="F3L072"/>
<dbReference type="STRING" id="2518989.IMCC3088_767"/>
<proteinExistence type="predicted"/>
<accession>F3L072</accession>
<dbReference type="InterPro" id="IPR002575">
    <property type="entry name" value="Aminoglycoside_PTrfase"/>
</dbReference>
<dbReference type="Gene3D" id="3.90.1200.10">
    <property type="match status" value="1"/>
</dbReference>
<feature type="domain" description="Aminoglycoside phosphotransferase" evidence="1">
    <location>
        <begin position="27"/>
        <end position="247"/>
    </location>
</feature>
<dbReference type="Pfam" id="PF01636">
    <property type="entry name" value="APH"/>
    <property type="match status" value="1"/>
</dbReference>
<dbReference type="InterPro" id="IPR011009">
    <property type="entry name" value="Kinase-like_dom_sf"/>
</dbReference>
<evidence type="ECO:0000313" key="3">
    <source>
        <dbReference type="Proteomes" id="UP000005615"/>
    </source>
</evidence>
<dbReference type="OrthoDB" id="9809275at2"/>
<keyword evidence="3" id="KW-1185">Reference proteome</keyword>
<dbReference type="SUPFAM" id="SSF56112">
    <property type="entry name" value="Protein kinase-like (PK-like)"/>
    <property type="match status" value="1"/>
</dbReference>
<dbReference type="EMBL" id="AEIG01000019">
    <property type="protein sequence ID" value="EGG30285.1"/>
    <property type="molecule type" value="Genomic_DNA"/>
</dbReference>
<name>F3L072_9GAMM</name>
<gene>
    <name evidence="2" type="ORF">IMCC3088_767</name>
</gene>
<dbReference type="Gene3D" id="3.30.200.20">
    <property type="entry name" value="Phosphorylase Kinase, domain 1"/>
    <property type="match status" value="1"/>
</dbReference>